<accession>A0A2W1B7K6</accession>
<dbReference type="AlphaFoldDB" id="A0A2W1B7K6"/>
<dbReference type="Proteomes" id="UP000249218">
    <property type="component" value="Unassembled WGS sequence"/>
</dbReference>
<dbReference type="OrthoDB" id="10014409at2759"/>
<gene>
    <name evidence="1" type="primary">HaOG202735</name>
    <name evidence="1" type="ORF">B5X24_HaOG202735</name>
</gene>
<name>A0A2W1B7K6_HELAM</name>
<protein>
    <submittedName>
        <fullName evidence="1">Uncharacterized protein</fullName>
    </submittedName>
</protein>
<organism evidence="1 2">
    <name type="scientific">Helicoverpa armigera</name>
    <name type="common">Cotton bollworm</name>
    <name type="synonym">Heliothis armigera</name>
    <dbReference type="NCBI Taxonomy" id="29058"/>
    <lineage>
        <taxon>Eukaryota</taxon>
        <taxon>Metazoa</taxon>
        <taxon>Ecdysozoa</taxon>
        <taxon>Arthropoda</taxon>
        <taxon>Hexapoda</taxon>
        <taxon>Insecta</taxon>
        <taxon>Pterygota</taxon>
        <taxon>Neoptera</taxon>
        <taxon>Endopterygota</taxon>
        <taxon>Lepidoptera</taxon>
        <taxon>Glossata</taxon>
        <taxon>Ditrysia</taxon>
        <taxon>Noctuoidea</taxon>
        <taxon>Noctuidae</taxon>
        <taxon>Heliothinae</taxon>
        <taxon>Helicoverpa</taxon>
    </lineage>
</organism>
<evidence type="ECO:0000313" key="1">
    <source>
        <dbReference type="EMBL" id="PZC70354.1"/>
    </source>
</evidence>
<keyword evidence="2" id="KW-1185">Reference proteome</keyword>
<reference evidence="1 2" key="1">
    <citation type="journal article" date="2017" name="BMC Biol.">
        <title>Genomic innovations, transcriptional plasticity and gene loss underlying the evolution and divergence of two highly polyphagous and invasive Helicoverpa pest species.</title>
        <authorList>
            <person name="Pearce S.L."/>
            <person name="Clarke D.F."/>
            <person name="East P.D."/>
            <person name="Elfekih S."/>
            <person name="Gordon K.H."/>
            <person name="Jermiin L.S."/>
            <person name="McGaughran A."/>
            <person name="Oakeshott J.G."/>
            <person name="Papanikolaou A."/>
            <person name="Perera O.P."/>
            <person name="Rane R.V."/>
            <person name="Richards S."/>
            <person name="Tay W.T."/>
            <person name="Walsh T.K."/>
            <person name="Anderson A."/>
            <person name="Anderson C.J."/>
            <person name="Asgari S."/>
            <person name="Board P.G."/>
            <person name="Bretschneider A."/>
            <person name="Campbell P.M."/>
            <person name="Chertemps T."/>
            <person name="Christeller J.T."/>
            <person name="Coppin C.W."/>
            <person name="Downes S.J."/>
            <person name="Duan G."/>
            <person name="Farnsworth C.A."/>
            <person name="Good R.T."/>
            <person name="Han L.B."/>
            <person name="Han Y.C."/>
            <person name="Hatje K."/>
            <person name="Horne I."/>
            <person name="Huang Y.P."/>
            <person name="Hughes D.S."/>
            <person name="Jacquin-Joly E."/>
            <person name="James W."/>
            <person name="Jhangiani S."/>
            <person name="Kollmar M."/>
            <person name="Kuwar S.S."/>
            <person name="Li S."/>
            <person name="Liu N.Y."/>
            <person name="Maibeche M.T."/>
            <person name="Miller J.R."/>
            <person name="Montagne N."/>
            <person name="Perry T."/>
            <person name="Qu J."/>
            <person name="Song S.V."/>
            <person name="Sutton G.G."/>
            <person name="Vogel H."/>
            <person name="Walenz B.P."/>
            <person name="Xu W."/>
            <person name="Zhang H.J."/>
            <person name="Zou Z."/>
            <person name="Batterham P."/>
            <person name="Edwards O.R."/>
            <person name="Feyereisen R."/>
            <person name="Gibbs R.A."/>
            <person name="Heckel D.G."/>
            <person name="McGrath A."/>
            <person name="Robin C."/>
            <person name="Scherer S.E."/>
            <person name="Worley K.C."/>
            <person name="Wu Y.D."/>
        </authorList>
    </citation>
    <scope>NUCLEOTIDE SEQUENCE [LARGE SCALE GENOMIC DNA]</scope>
    <source>
        <strain evidence="1">Harm_GR_Male_#8</strain>
        <tissue evidence="1">Whole organism</tissue>
    </source>
</reference>
<sequence length="131" mass="15133">MGKHLLRHVQVGVWGEARFVRCSEQVKVTLFKAYCQTFYTCSLWFRYTQRTLNALRVQYNNGFRMLLGLPRFCSASGMFAEARVDGFHAIIRKRLASLLSRVRSSTNNILQVIAEKQDSNILKAFIRAQVL</sequence>
<evidence type="ECO:0000313" key="2">
    <source>
        <dbReference type="Proteomes" id="UP000249218"/>
    </source>
</evidence>
<proteinExistence type="predicted"/>
<dbReference type="EMBL" id="KZ150732">
    <property type="protein sequence ID" value="PZC70354.1"/>
    <property type="molecule type" value="Genomic_DNA"/>
</dbReference>